<evidence type="ECO:0000313" key="1">
    <source>
        <dbReference type="EMBL" id="GJE92673.1"/>
    </source>
</evidence>
<protein>
    <submittedName>
        <fullName evidence="1">Uncharacterized protein</fullName>
    </submittedName>
</protein>
<dbReference type="EMBL" id="BPQB01000028">
    <property type="protein sequence ID" value="GJE92673.1"/>
    <property type="molecule type" value="Genomic_DNA"/>
</dbReference>
<dbReference type="AlphaFoldDB" id="A0A9P3GAW5"/>
<gene>
    <name evidence="1" type="ORF">PsYK624_088280</name>
</gene>
<reference evidence="1 2" key="1">
    <citation type="submission" date="2021-08" db="EMBL/GenBank/DDBJ databases">
        <title>Draft Genome Sequence of Phanerochaete sordida strain YK-624.</title>
        <authorList>
            <person name="Mori T."/>
            <person name="Dohra H."/>
            <person name="Suzuki T."/>
            <person name="Kawagishi H."/>
            <person name="Hirai H."/>
        </authorList>
    </citation>
    <scope>NUCLEOTIDE SEQUENCE [LARGE SCALE GENOMIC DNA]</scope>
    <source>
        <strain evidence="1 2">YK-624</strain>
    </source>
</reference>
<sequence length="145" mass="16712">MREMYTESVPCASIASSHQPQHTLVRLLSLKAPCATTLGFSRPFFLLSYRHMRTPAQQNLRHHDTLGREMLRLPEAARPSLDLHGCDRCHRQNLPHMYDGLMKHLVPSFVCSLKYVSRLRGQASQDLKQARFKISLNVRLCMELI</sequence>
<proteinExistence type="predicted"/>
<name>A0A9P3GAW5_9APHY</name>
<comment type="caution">
    <text evidence="1">The sequence shown here is derived from an EMBL/GenBank/DDBJ whole genome shotgun (WGS) entry which is preliminary data.</text>
</comment>
<accession>A0A9P3GAW5</accession>
<organism evidence="1 2">
    <name type="scientific">Phanerochaete sordida</name>
    <dbReference type="NCBI Taxonomy" id="48140"/>
    <lineage>
        <taxon>Eukaryota</taxon>
        <taxon>Fungi</taxon>
        <taxon>Dikarya</taxon>
        <taxon>Basidiomycota</taxon>
        <taxon>Agaricomycotina</taxon>
        <taxon>Agaricomycetes</taxon>
        <taxon>Polyporales</taxon>
        <taxon>Phanerochaetaceae</taxon>
        <taxon>Phanerochaete</taxon>
    </lineage>
</organism>
<evidence type="ECO:0000313" key="2">
    <source>
        <dbReference type="Proteomes" id="UP000703269"/>
    </source>
</evidence>
<dbReference type="Proteomes" id="UP000703269">
    <property type="component" value="Unassembled WGS sequence"/>
</dbReference>
<keyword evidence="2" id="KW-1185">Reference proteome</keyword>